<organism evidence="2 3">
    <name type="scientific">Funneliformis geosporum</name>
    <dbReference type="NCBI Taxonomy" id="1117311"/>
    <lineage>
        <taxon>Eukaryota</taxon>
        <taxon>Fungi</taxon>
        <taxon>Fungi incertae sedis</taxon>
        <taxon>Mucoromycota</taxon>
        <taxon>Glomeromycotina</taxon>
        <taxon>Glomeromycetes</taxon>
        <taxon>Glomerales</taxon>
        <taxon>Glomeraceae</taxon>
        <taxon>Funneliformis</taxon>
    </lineage>
</organism>
<evidence type="ECO:0000313" key="3">
    <source>
        <dbReference type="Proteomes" id="UP001153678"/>
    </source>
</evidence>
<reference evidence="2" key="1">
    <citation type="submission" date="2022-08" db="EMBL/GenBank/DDBJ databases">
        <authorList>
            <person name="Kallberg Y."/>
            <person name="Tangrot J."/>
            <person name="Rosling A."/>
        </authorList>
    </citation>
    <scope>NUCLEOTIDE SEQUENCE</scope>
    <source>
        <strain evidence="2">Wild A</strain>
    </source>
</reference>
<dbReference type="Proteomes" id="UP001153678">
    <property type="component" value="Unassembled WGS sequence"/>
</dbReference>
<keyword evidence="1" id="KW-0175">Coiled coil</keyword>
<evidence type="ECO:0000256" key="1">
    <source>
        <dbReference type="SAM" id="Coils"/>
    </source>
</evidence>
<name>A0A9W4WUH0_9GLOM</name>
<feature type="coiled-coil region" evidence="1">
    <location>
        <begin position="226"/>
        <end position="274"/>
    </location>
</feature>
<gene>
    <name evidence="2" type="ORF">FWILDA_LOCUS9275</name>
</gene>
<dbReference type="OrthoDB" id="10657401at2759"/>
<dbReference type="EMBL" id="CAMKVN010002151">
    <property type="protein sequence ID" value="CAI2179814.1"/>
    <property type="molecule type" value="Genomic_DNA"/>
</dbReference>
<proteinExistence type="predicted"/>
<keyword evidence="3" id="KW-1185">Reference proteome</keyword>
<protein>
    <submittedName>
        <fullName evidence="2">4942_t:CDS:1</fullName>
    </submittedName>
</protein>
<accession>A0A9W4WUH0</accession>
<sequence length="335" mass="39588">MTKEDLAELRKEYNEAVKNKEIEFPFKEETNIHSDFPEDLQKEWEDLDFAYLEAQDHEPEDMEDEDLNELREDYRGNSFFQQKIRLEDWRNIHSGFTSRLIKTWRSFAGFKLWRLPKVTKRISRALLANNSPTDPGLLVNLQKEDYLKEKQKVFSLKIGVRTTLSITINPRLYQRLKEEIGDRKVSSFVEKAIAKELDIRLVGEILLVILAISFAIYREFKEKGKITKIKKKLEEKDEQINQAELEKYNLERKNSELVAENQKLKRELKESEDFSGLEGVEIINRVIIKNFKIDCDANFINISPQVLEILKGDLNLNAQAYYENEGWKRTAFDMR</sequence>
<evidence type="ECO:0000313" key="2">
    <source>
        <dbReference type="EMBL" id="CAI2179814.1"/>
    </source>
</evidence>
<comment type="caution">
    <text evidence="2">The sequence shown here is derived from an EMBL/GenBank/DDBJ whole genome shotgun (WGS) entry which is preliminary data.</text>
</comment>
<dbReference type="AlphaFoldDB" id="A0A9W4WUH0"/>